<name>A0A4R7HYP5_9ACTN</name>
<dbReference type="SUPFAM" id="SSF53927">
    <property type="entry name" value="Cytidine deaminase-like"/>
    <property type="match status" value="1"/>
</dbReference>
<sequence>MSDNDGSQSLDAELIDVARTARERAYAPYSKFRMGAAVRTYDDEIIPGALVENVSLGLAMCAERVALFGTVTTGHKPVRLALVSPRTDGTLTHPCGACLQVALELGGPGVEVVVVDPDGESATSTVGELLPCGPHRS</sequence>
<keyword evidence="4" id="KW-1185">Reference proteome</keyword>
<dbReference type="GO" id="GO:0072527">
    <property type="term" value="P:pyrimidine-containing compound metabolic process"/>
    <property type="evidence" value="ECO:0007669"/>
    <property type="project" value="UniProtKB-ARBA"/>
</dbReference>
<dbReference type="InterPro" id="IPR050202">
    <property type="entry name" value="Cyt/Deoxycyt_deaminase"/>
</dbReference>
<reference evidence="3 4" key="1">
    <citation type="submission" date="2019-03" db="EMBL/GenBank/DDBJ databases">
        <title>Sequencing the genomes of 1000 actinobacteria strains.</title>
        <authorList>
            <person name="Klenk H.-P."/>
        </authorList>
    </citation>
    <scope>NUCLEOTIDE SEQUENCE [LARGE SCALE GENOMIC DNA]</scope>
    <source>
        <strain evidence="3 4">DSM 18936</strain>
    </source>
</reference>
<protein>
    <submittedName>
        <fullName evidence="3">Cytidine deaminase</fullName>
    </submittedName>
</protein>
<dbReference type="PANTHER" id="PTHR11644">
    <property type="entry name" value="CYTIDINE DEAMINASE"/>
    <property type="match status" value="1"/>
</dbReference>
<comment type="similarity">
    <text evidence="1">Belongs to the cytidine and deoxycytidylate deaminase family.</text>
</comment>
<proteinExistence type="inferred from homology"/>
<dbReference type="AlphaFoldDB" id="A0A4R7HYP5"/>
<dbReference type="EMBL" id="SOAU01000001">
    <property type="protein sequence ID" value="TDT16347.1"/>
    <property type="molecule type" value="Genomic_DNA"/>
</dbReference>
<dbReference type="GO" id="GO:0008270">
    <property type="term" value="F:zinc ion binding"/>
    <property type="evidence" value="ECO:0007669"/>
    <property type="project" value="TreeGrafter"/>
</dbReference>
<dbReference type="Gene3D" id="3.40.140.10">
    <property type="entry name" value="Cytidine Deaminase, domain 2"/>
    <property type="match status" value="1"/>
</dbReference>
<dbReference type="Proteomes" id="UP000294558">
    <property type="component" value="Unassembled WGS sequence"/>
</dbReference>
<feature type="domain" description="CMP/dCMP-type deaminase" evidence="2">
    <location>
        <begin position="9"/>
        <end position="137"/>
    </location>
</feature>
<dbReference type="PROSITE" id="PS51747">
    <property type="entry name" value="CYT_DCMP_DEAMINASES_2"/>
    <property type="match status" value="1"/>
</dbReference>
<evidence type="ECO:0000313" key="4">
    <source>
        <dbReference type="Proteomes" id="UP000294558"/>
    </source>
</evidence>
<dbReference type="GO" id="GO:0055086">
    <property type="term" value="P:nucleobase-containing small molecule metabolic process"/>
    <property type="evidence" value="ECO:0007669"/>
    <property type="project" value="UniProtKB-ARBA"/>
</dbReference>
<dbReference type="Pfam" id="PF00383">
    <property type="entry name" value="dCMP_cyt_deam_1"/>
    <property type="match status" value="1"/>
</dbReference>
<dbReference type="GO" id="GO:0004126">
    <property type="term" value="F:cytidine deaminase activity"/>
    <property type="evidence" value="ECO:0007669"/>
    <property type="project" value="TreeGrafter"/>
</dbReference>
<evidence type="ECO:0000313" key="3">
    <source>
        <dbReference type="EMBL" id="TDT16347.1"/>
    </source>
</evidence>
<dbReference type="GO" id="GO:0005829">
    <property type="term" value="C:cytosol"/>
    <property type="evidence" value="ECO:0007669"/>
    <property type="project" value="TreeGrafter"/>
</dbReference>
<dbReference type="CDD" id="cd01283">
    <property type="entry name" value="cytidine_deaminase"/>
    <property type="match status" value="1"/>
</dbReference>
<dbReference type="NCBIfam" id="NF004064">
    <property type="entry name" value="PRK05578.1"/>
    <property type="match status" value="1"/>
</dbReference>
<accession>A0A4R7HYP5</accession>
<dbReference type="OrthoDB" id="9795347at2"/>
<organism evidence="3 4">
    <name type="scientific">Ilumatobacter fluminis</name>
    <dbReference type="NCBI Taxonomy" id="467091"/>
    <lineage>
        <taxon>Bacteria</taxon>
        <taxon>Bacillati</taxon>
        <taxon>Actinomycetota</taxon>
        <taxon>Acidimicrobiia</taxon>
        <taxon>Acidimicrobiales</taxon>
        <taxon>Ilumatobacteraceae</taxon>
        <taxon>Ilumatobacter</taxon>
    </lineage>
</organism>
<comment type="caution">
    <text evidence="3">The sequence shown here is derived from an EMBL/GenBank/DDBJ whole genome shotgun (WGS) entry which is preliminary data.</text>
</comment>
<dbReference type="InterPro" id="IPR002125">
    <property type="entry name" value="CMP_dCMP_dom"/>
</dbReference>
<dbReference type="RefSeq" id="WP_133868734.1">
    <property type="nucleotide sequence ID" value="NZ_JAVJPS010000003.1"/>
</dbReference>
<dbReference type="PANTHER" id="PTHR11644:SF2">
    <property type="entry name" value="CYTIDINE DEAMINASE"/>
    <property type="match status" value="1"/>
</dbReference>
<dbReference type="InterPro" id="IPR016193">
    <property type="entry name" value="Cytidine_deaminase-like"/>
</dbReference>
<evidence type="ECO:0000259" key="2">
    <source>
        <dbReference type="PROSITE" id="PS51747"/>
    </source>
</evidence>
<evidence type="ECO:0000256" key="1">
    <source>
        <dbReference type="ARBA" id="ARBA00006576"/>
    </source>
</evidence>
<gene>
    <name evidence="3" type="ORF">BDK89_1931</name>
</gene>